<sequence>MSKRPHASDYPSGSPSHRIRRTVAATESSSLGRSERTFETLEPQLSRDSGSTSLDRRAETTDQSSWRTPTTRSLEVHNILNPSHTLATGPPPQQGGRDVIGPTPSTSPSPSTNPQATPSPMGLTPQSDRSVLSQNDRSIYSPMPQRRILTAKSPAARTQSIGTVYPPIRGTMTVEQTPFVPLQSPYGEPPLRSSMEARSQLRYSLSHHSAPPSTFPSDSRPTVGQGPASQNVPQGRTHTTYSPFVQTSHAPVSTTLLQQPINSLPQPTSASFVGEEYRGGTPHEGGPIYNPLGGHSKFASPRDLQSRLSVPVDLESGSRKAAEKRLKNSDASKRFRERKKVNEKEMKQEMERQKDEIRYLTEERDFYRAERDFFRSLCRDMGLQRIPPRPASPRFRQSSAPVSESEGEQPLQEMLEREAPERHIRQRTSSAPTRLPLPQMSPAQLNPYPGSYQGPWSTSASTQPQYPAASVSQESSLPPLQPPR</sequence>
<feature type="compositionally biased region" description="Polar residues" evidence="1">
    <location>
        <begin position="124"/>
        <end position="138"/>
    </location>
</feature>
<feature type="domain" description="BZIP" evidence="2">
    <location>
        <begin position="324"/>
        <end position="338"/>
    </location>
</feature>
<dbReference type="InterPro" id="IPR004827">
    <property type="entry name" value="bZIP"/>
</dbReference>
<evidence type="ECO:0000313" key="4">
    <source>
        <dbReference type="Proteomes" id="UP000223968"/>
    </source>
</evidence>
<feature type="compositionally biased region" description="Polar residues" evidence="1">
    <location>
        <begin position="454"/>
        <end position="465"/>
    </location>
</feature>
<feature type="compositionally biased region" description="Basic and acidic residues" evidence="1">
    <location>
        <begin position="414"/>
        <end position="423"/>
    </location>
</feature>
<evidence type="ECO:0000259" key="2">
    <source>
        <dbReference type="PROSITE" id="PS00036"/>
    </source>
</evidence>
<dbReference type="Proteomes" id="UP000223968">
    <property type="component" value="Unassembled WGS sequence"/>
</dbReference>
<feature type="compositionally biased region" description="Low complexity" evidence="1">
    <location>
        <begin position="102"/>
        <end position="120"/>
    </location>
</feature>
<gene>
    <name evidence="3" type="ORF">AJ79_04235</name>
</gene>
<protein>
    <recommendedName>
        <fullName evidence="2">BZIP domain-containing protein</fullName>
    </recommendedName>
</protein>
<organism evidence="3 4">
    <name type="scientific">Helicocarpus griseus UAMH5409</name>
    <dbReference type="NCBI Taxonomy" id="1447875"/>
    <lineage>
        <taxon>Eukaryota</taxon>
        <taxon>Fungi</taxon>
        <taxon>Dikarya</taxon>
        <taxon>Ascomycota</taxon>
        <taxon>Pezizomycotina</taxon>
        <taxon>Eurotiomycetes</taxon>
        <taxon>Eurotiomycetidae</taxon>
        <taxon>Onygenales</taxon>
        <taxon>Ajellomycetaceae</taxon>
        <taxon>Helicocarpus</taxon>
    </lineage>
</organism>
<dbReference type="EMBL" id="PDNB01000057">
    <property type="protein sequence ID" value="PGH12491.1"/>
    <property type="molecule type" value="Genomic_DNA"/>
</dbReference>
<feature type="region of interest" description="Disordered" evidence="1">
    <location>
        <begin position="277"/>
        <end position="352"/>
    </location>
</feature>
<evidence type="ECO:0000256" key="1">
    <source>
        <dbReference type="SAM" id="MobiDB-lite"/>
    </source>
</evidence>
<keyword evidence="4" id="KW-1185">Reference proteome</keyword>
<dbReference type="AlphaFoldDB" id="A0A2B7XUP7"/>
<dbReference type="CDD" id="cd14686">
    <property type="entry name" value="bZIP"/>
    <property type="match status" value="1"/>
</dbReference>
<feature type="compositionally biased region" description="Polar residues" evidence="1">
    <location>
        <begin position="61"/>
        <end position="73"/>
    </location>
</feature>
<feature type="compositionally biased region" description="Basic and acidic residues" evidence="1">
    <location>
        <begin position="316"/>
        <end position="352"/>
    </location>
</feature>
<name>A0A2B7XUP7_9EURO</name>
<feature type="region of interest" description="Disordered" evidence="1">
    <location>
        <begin position="1"/>
        <end position="242"/>
    </location>
</feature>
<proteinExistence type="predicted"/>
<dbReference type="OrthoDB" id="2247093at2759"/>
<accession>A0A2B7XUP7</accession>
<feature type="region of interest" description="Disordered" evidence="1">
    <location>
        <begin position="383"/>
        <end position="484"/>
    </location>
</feature>
<reference evidence="3 4" key="1">
    <citation type="submission" date="2017-10" db="EMBL/GenBank/DDBJ databases">
        <title>Comparative genomics in systemic dimorphic fungi from Ajellomycetaceae.</title>
        <authorList>
            <person name="Munoz J.F."/>
            <person name="Mcewen J.G."/>
            <person name="Clay O.K."/>
            <person name="Cuomo C.A."/>
        </authorList>
    </citation>
    <scope>NUCLEOTIDE SEQUENCE [LARGE SCALE GENOMIC DNA]</scope>
    <source>
        <strain evidence="3 4">UAMH5409</strain>
    </source>
</reference>
<dbReference type="PROSITE" id="PS00036">
    <property type="entry name" value="BZIP_BASIC"/>
    <property type="match status" value="1"/>
</dbReference>
<evidence type="ECO:0000313" key="3">
    <source>
        <dbReference type="EMBL" id="PGH12491.1"/>
    </source>
</evidence>
<dbReference type="GO" id="GO:0003700">
    <property type="term" value="F:DNA-binding transcription factor activity"/>
    <property type="evidence" value="ECO:0007669"/>
    <property type="project" value="InterPro"/>
</dbReference>
<feature type="compositionally biased region" description="Polar residues" evidence="1">
    <location>
        <begin position="201"/>
        <end position="242"/>
    </location>
</feature>
<comment type="caution">
    <text evidence="3">The sequence shown here is derived from an EMBL/GenBank/DDBJ whole genome shotgun (WGS) entry which is preliminary data.</text>
</comment>